<keyword evidence="1" id="KW-0812">Transmembrane</keyword>
<proteinExistence type="predicted"/>
<dbReference type="Proteomes" id="UP000198683">
    <property type="component" value="Unassembled WGS sequence"/>
</dbReference>
<keyword evidence="1" id="KW-0472">Membrane</keyword>
<reference evidence="2 3" key="1">
    <citation type="submission" date="2016-10" db="EMBL/GenBank/DDBJ databases">
        <authorList>
            <person name="de Groot N.N."/>
        </authorList>
    </citation>
    <scope>NUCLEOTIDE SEQUENCE [LARGE SCALE GENOMIC DNA]</scope>
    <source>
        <strain evidence="2 3">CGMCC 4.5681</strain>
    </source>
</reference>
<accession>A0A1G9NUU4</accession>
<dbReference type="RefSeq" id="WP_090772817.1">
    <property type="nucleotide sequence ID" value="NZ_FNFB01000032.1"/>
</dbReference>
<dbReference type="AlphaFoldDB" id="A0A1G9NUU4"/>
<keyword evidence="1" id="KW-1133">Transmembrane helix</keyword>
<evidence type="ECO:0000256" key="1">
    <source>
        <dbReference type="SAM" id="Phobius"/>
    </source>
</evidence>
<sequence>MAKEFDVIEAGERDGRRRWIGLAVVLALLLIPAVSLLASRDPVAAPADVDPAPADPAAAEVTTRQVPAPIRSLTRIDAPPNNLTIAATAKGGDEVLPVVFPDGTRAEVRYPAELNIDELGSRPFQGMWVEGRHRQLIAPYGGEVEITRGGEPIRNYAPNVTLWPRQAGAYGQVLLFSFGSWRLAMYDRGQGLTFDQRVTAAENLKGDVTKEGYLVLSAGEGVRLAKPGEIERGEPVGPQLWFGGGAGKTVMLAPTPTCGKEFRPPGESEGRRQWADMACRGNVLVVASGPEEFREKAVKSIRVTLK</sequence>
<gene>
    <name evidence="2" type="ORF">SAMN05421874_13235</name>
</gene>
<organism evidence="2 3">
    <name type="scientific">Nonomuraea maritima</name>
    <dbReference type="NCBI Taxonomy" id="683260"/>
    <lineage>
        <taxon>Bacteria</taxon>
        <taxon>Bacillati</taxon>
        <taxon>Actinomycetota</taxon>
        <taxon>Actinomycetes</taxon>
        <taxon>Streptosporangiales</taxon>
        <taxon>Streptosporangiaceae</taxon>
        <taxon>Nonomuraea</taxon>
    </lineage>
</organism>
<evidence type="ECO:0000313" key="2">
    <source>
        <dbReference type="EMBL" id="SDL90111.1"/>
    </source>
</evidence>
<name>A0A1G9NUU4_9ACTN</name>
<dbReference type="OrthoDB" id="3520391at2"/>
<dbReference type="EMBL" id="FNFB01000032">
    <property type="protein sequence ID" value="SDL90111.1"/>
    <property type="molecule type" value="Genomic_DNA"/>
</dbReference>
<evidence type="ECO:0000313" key="3">
    <source>
        <dbReference type="Proteomes" id="UP000198683"/>
    </source>
</evidence>
<feature type="transmembrane region" description="Helical" evidence="1">
    <location>
        <begin position="20"/>
        <end position="38"/>
    </location>
</feature>
<protein>
    <submittedName>
        <fullName evidence="2">Uncharacterized protein</fullName>
    </submittedName>
</protein>
<keyword evidence="3" id="KW-1185">Reference proteome</keyword>